<organism evidence="2">
    <name type="scientific">uncultured Sporomusa sp</name>
    <dbReference type="NCBI Taxonomy" id="307249"/>
    <lineage>
        <taxon>Bacteria</taxon>
        <taxon>Bacillati</taxon>
        <taxon>Bacillota</taxon>
        <taxon>Negativicutes</taxon>
        <taxon>Selenomonadales</taxon>
        <taxon>Sporomusaceae</taxon>
        <taxon>Sporomusa</taxon>
        <taxon>environmental samples</taxon>
    </lineage>
</organism>
<dbReference type="EMBL" id="FMJE01000005">
    <property type="protein sequence ID" value="SCM82397.1"/>
    <property type="molecule type" value="Genomic_DNA"/>
</dbReference>
<evidence type="ECO:0000256" key="1">
    <source>
        <dbReference type="SAM" id="MobiDB-lite"/>
    </source>
</evidence>
<evidence type="ECO:0000313" key="2">
    <source>
        <dbReference type="EMBL" id="SCM82397.1"/>
    </source>
</evidence>
<evidence type="ECO:0008006" key="3">
    <source>
        <dbReference type="Google" id="ProtNLM"/>
    </source>
</evidence>
<gene>
    <name evidence="2" type="ORF">KL86SPO_50168</name>
</gene>
<reference evidence="2" key="1">
    <citation type="submission" date="2016-08" db="EMBL/GenBank/DDBJ databases">
        <authorList>
            <person name="Seilhamer J.J."/>
        </authorList>
    </citation>
    <scope>NUCLEOTIDE SEQUENCE</scope>
    <source>
        <strain evidence="2">86</strain>
    </source>
</reference>
<dbReference type="AlphaFoldDB" id="A0A212LY79"/>
<protein>
    <recommendedName>
        <fullName evidence="3">Portal protein</fullName>
    </recommendedName>
</protein>
<feature type="region of interest" description="Disordered" evidence="1">
    <location>
        <begin position="571"/>
        <end position="614"/>
    </location>
</feature>
<dbReference type="RefSeq" id="WP_288185079.1">
    <property type="nucleotide sequence ID" value="NZ_LT608335.1"/>
</dbReference>
<accession>A0A212LY79</accession>
<proteinExistence type="predicted"/>
<dbReference type="InterPro" id="IPR032427">
    <property type="entry name" value="P22_portal"/>
</dbReference>
<name>A0A212LY79_9FIRM</name>
<sequence>MQSIEVEELNPKLSRFRTMFKAAVEKQKPWRRNAKTDYKFYFGDQWDESDRQALRKQKRPAITINRVRPFINLISGYQRINRYEPDFKPRTAKDLDLCKVRKGVTKYIMDSCKFNKQESRYFMDGTIGGLGWAEVSYEFDYHAMDGKVCIKRRSPFDIYIDPESREPDLSDAEYVIDAKWVSKNDLIRTYPEFKEDIETFTQLRDQDEDLDNEELEPVWYDAKKKKCRLITVWYKDYKQKTYYAVGGQIVTKENLIPGMIPTQTFRVPQTEIRCYVMLGDVELEDIPSPYKHGRFPFVPYYAYYIGEEGEEPAGIVRDLQDVQREHNKRRSQFLHLINTMANRGWFLRKGQPQAKKQLETAGSTPGVVIEYEQDPPKQFDTTQVPAAFAQFDNQASEDFREISGINEAMLGQEMAAGISGKAIELRQRQAVTQVAGLFDNLRETKEMILHLLWGSQGAPGLIPQYYTEEKTFRILGDNGQEEFVTVNQQQVVGYDWLGNAIHQTLNDLSVGEFDVVISEAPATPTQRIAQYYGLLELLKLMPPNVQMLFADMVIEASDFDNKEELKQRLQAALQPQAPPQQLPPGQGGGPPPGQPGQPGIVPQGVAAQAMQAAL</sequence>
<dbReference type="Pfam" id="PF16510">
    <property type="entry name" value="P22_portal"/>
    <property type="match status" value="1"/>
</dbReference>